<dbReference type="InterPro" id="IPR004167">
    <property type="entry name" value="PSBD"/>
</dbReference>
<keyword evidence="3 5" id="KW-0450">Lipoyl</keyword>
<dbReference type="Pfam" id="PF02817">
    <property type="entry name" value="E3_binding"/>
    <property type="match status" value="1"/>
</dbReference>
<evidence type="ECO:0000256" key="3">
    <source>
        <dbReference type="ARBA" id="ARBA00022823"/>
    </source>
</evidence>
<dbReference type="Pfam" id="PF00364">
    <property type="entry name" value="Biotin_lipoyl"/>
    <property type="match status" value="2"/>
</dbReference>
<proteinExistence type="inferred from homology"/>
<dbReference type="RefSeq" id="XP_003285172.1">
    <property type="nucleotide sequence ID" value="XM_003285124.1"/>
</dbReference>
<feature type="compositionally biased region" description="Low complexity" evidence="6">
    <location>
        <begin position="309"/>
        <end position="334"/>
    </location>
</feature>
<dbReference type="Proteomes" id="UP000001064">
    <property type="component" value="Unassembled WGS sequence"/>
</dbReference>
<dbReference type="PROSITE" id="PS51826">
    <property type="entry name" value="PSBD"/>
    <property type="match status" value="1"/>
</dbReference>
<keyword evidence="10" id="KW-1185">Reference proteome</keyword>
<organism evidence="9 10">
    <name type="scientific">Dictyostelium purpureum</name>
    <name type="common">Slime mold</name>
    <dbReference type="NCBI Taxonomy" id="5786"/>
    <lineage>
        <taxon>Eukaryota</taxon>
        <taxon>Amoebozoa</taxon>
        <taxon>Evosea</taxon>
        <taxon>Eumycetozoa</taxon>
        <taxon>Dictyostelia</taxon>
        <taxon>Dictyosteliales</taxon>
        <taxon>Dictyosteliaceae</taxon>
        <taxon>Dictyostelium</taxon>
    </lineage>
</organism>
<evidence type="ECO:0000256" key="5">
    <source>
        <dbReference type="RuleBase" id="RU361137"/>
    </source>
</evidence>
<dbReference type="SUPFAM" id="SSF47005">
    <property type="entry name" value="Peripheral subunit-binding domain of 2-oxo acid dehydrogenase complex"/>
    <property type="match status" value="1"/>
</dbReference>
<keyword evidence="2 5" id="KW-0808">Transferase</keyword>
<dbReference type="FunFam" id="3.30.559.10:FF:000003">
    <property type="entry name" value="Acetyltransferase component of pyruvate dehydrogenase complex"/>
    <property type="match status" value="1"/>
</dbReference>
<dbReference type="OMA" id="TMEFESF"/>
<reference evidence="10" key="1">
    <citation type="journal article" date="2011" name="Genome Biol.">
        <title>Comparative genomics of the social amoebae Dictyostelium discoideum and Dictyostelium purpureum.</title>
        <authorList>
            <consortium name="US DOE Joint Genome Institute (JGI-PGF)"/>
            <person name="Sucgang R."/>
            <person name="Kuo A."/>
            <person name="Tian X."/>
            <person name="Salerno W."/>
            <person name="Parikh A."/>
            <person name="Feasley C.L."/>
            <person name="Dalin E."/>
            <person name="Tu H."/>
            <person name="Huang E."/>
            <person name="Barry K."/>
            <person name="Lindquist E."/>
            <person name="Shapiro H."/>
            <person name="Bruce D."/>
            <person name="Schmutz J."/>
            <person name="Salamov A."/>
            <person name="Fey P."/>
            <person name="Gaudet P."/>
            <person name="Anjard C."/>
            <person name="Babu M.M."/>
            <person name="Basu S."/>
            <person name="Bushmanova Y."/>
            <person name="van der Wel H."/>
            <person name="Katoh-Kurasawa M."/>
            <person name="Dinh C."/>
            <person name="Coutinho P.M."/>
            <person name="Saito T."/>
            <person name="Elias M."/>
            <person name="Schaap P."/>
            <person name="Kay R.R."/>
            <person name="Henrissat B."/>
            <person name="Eichinger L."/>
            <person name="Rivero F."/>
            <person name="Putnam N.H."/>
            <person name="West C.M."/>
            <person name="Loomis W.F."/>
            <person name="Chisholm R.L."/>
            <person name="Shaulsky G."/>
            <person name="Strassmann J.E."/>
            <person name="Queller D.C."/>
            <person name="Kuspa A."/>
            <person name="Grigoriev I.V."/>
        </authorList>
    </citation>
    <scope>NUCLEOTIDE SEQUENCE [LARGE SCALE GENOMIC DNA]</scope>
    <source>
        <strain evidence="10">QSDP1</strain>
    </source>
</reference>
<dbReference type="GO" id="GO:0004742">
    <property type="term" value="F:dihydrolipoyllysine-residue acetyltransferase activity"/>
    <property type="evidence" value="ECO:0000318"/>
    <property type="project" value="GO_Central"/>
</dbReference>
<name>F0ZCK0_DICPU</name>
<evidence type="ECO:0000313" key="10">
    <source>
        <dbReference type="Proteomes" id="UP000001064"/>
    </source>
</evidence>
<dbReference type="eggNOG" id="KOG0557">
    <property type="taxonomic scope" value="Eukaryota"/>
</dbReference>
<dbReference type="GO" id="GO:0005739">
    <property type="term" value="C:mitochondrion"/>
    <property type="evidence" value="ECO:0000318"/>
    <property type="project" value="GO_Central"/>
</dbReference>
<dbReference type="VEuPathDB" id="AmoebaDB:DICPUDRAFT_149003"/>
<dbReference type="PANTHER" id="PTHR23151">
    <property type="entry name" value="DIHYDROLIPOAMIDE ACETYL/SUCCINYL-TRANSFERASE-RELATED"/>
    <property type="match status" value="1"/>
</dbReference>
<dbReference type="EC" id="2.3.1.12" evidence="5"/>
<dbReference type="InterPro" id="IPR001078">
    <property type="entry name" value="2-oxoacid_DH_actylTfrase"/>
</dbReference>
<dbReference type="STRING" id="5786.F0ZCK0"/>
<feature type="compositionally biased region" description="Low complexity" evidence="6">
    <location>
        <begin position="379"/>
        <end position="400"/>
    </location>
</feature>
<dbReference type="NCBIfam" id="TIGR01349">
    <property type="entry name" value="PDHac_trf_mito"/>
    <property type="match status" value="1"/>
</dbReference>
<comment type="cofactor">
    <cofactor evidence="5">
        <name>(R)-lipoate</name>
        <dbReference type="ChEBI" id="CHEBI:83088"/>
    </cofactor>
    <text evidence="5">Binds 2 lipoyl cofactors covalently.</text>
</comment>
<dbReference type="AlphaFoldDB" id="F0ZCK0"/>
<feature type="domain" description="Lipoyl-binding" evidence="7">
    <location>
        <begin position="80"/>
        <end position="157"/>
    </location>
</feature>
<feature type="region of interest" description="Disordered" evidence="6">
    <location>
        <begin position="167"/>
        <end position="210"/>
    </location>
</feature>
<dbReference type="FunCoup" id="F0ZCK0">
    <property type="interactions" value="738"/>
</dbReference>
<dbReference type="InterPro" id="IPR036625">
    <property type="entry name" value="E3-bd_dom_sf"/>
</dbReference>
<dbReference type="SUPFAM" id="SSF51230">
    <property type="entry name" value="Single hybrid motif"/>
    <property type="match status" value="2"/>
</dbReference>
<evidence type="ECO:0000259" key="7">
    <source>
        <dbReference type="PROSITE" id="PS50968"/>
    </source>
</evidence>
<dbReference type="Pfam" id="PF00198">
    <property type="entry name" value="2-oxoacid_dh"/>
    <property type="match status" value="1"/>
</dbReference>
<feature type="compositionally biased region" description="Low complexity" evidence="6">
    <location>
        <begin position="171"/>
        <end position="180"/>
    </location>
</feature>
<evidence type="ECO:0000256" key="1">
    <source>
        <dbReference type="ARBA" id="ARBA00007317"/>
    </source>
</evidence>
<dbReference type="InterPro" id="IPR023213">
    <property type="entry name" value="CAT-like_dom_sf"/>
</dbReference>
<dbReference type="EMBL" id="GL870979">
    <property type="protein sequence ID" value="EGC38311.1"/>
    <property type="molecule type" value="Genomic_DNA"/>
</dbReference>
<dbReference type="KEGG" id="dpp:DICPUDRAFT_149003"/>
<sequence>MLRLVSKQSSRKALKQLVSLEAPVANNTTRTFISTNKIERNICNNKLNIFTSSTTLNKNVVFTEILSTSSVAKRFYATPGKQITMPALSPSMTEGNIASWKKKEGDQIKAGDVIAEIETDKATMDFIYEEGNGYLAKILAPEGAKGIEINQPIAIIVSKKEDIEAAKNAKVDSSSSSKPAEAPKQEAPKPASKPAPKPKSTKTYPSHKVVGMPALSPSMETGGIASWAKKVGDQIKAGDVVAQVETDKATMDFVYEEGNGYLAKILVPEGTTGVQINQPVFVIASKKEDCDKFADFTAESNESHEEPAAVESSESSESSTASTTTTSTTTATRAAGERVFASPAARAAAASKGFDVSQITGTGPNNRVIKSDVLEFTPQQKQAEAPATAAAKKPTATAAPSTGTFTDFPHSNIRRVTAARLTESKQTIPHYYLTMECRVDKILKMRQELNAGNTVKLSVNDFIIKAAAAALRDNPVVNSTWTDSYIRRFHNIDINVAVNTDQGLFTPIVRGADMKGLNAISTTVKSLAEKAHQNKLTPSEFESGTFTISNLGMFGIKSFSAVINPPQAAILAVGTTETRVVPGTTPGTQYENATILSVTLSCDHRVVDGALGAEWLKSFKDYMENPLKLLL</sequence>
<evidence type="ECO:0000313" key="9">
    <source>
        <dbReference type="EMBL" id="EGC38311.1"/>
    </source>
</evidence>
<dbReference type="Gene3D" id="2.40.50.100">
    <property type="match status" value="2"/>
</dbReference>
<dbReference type="InterPro" id="IPR011053">
    <property type="entry name" value="Single_hybrid_motif"/>
</dbReference>
<dbReference type="InterPro" id="IPR006257">
    <property type="entry name" value="LAT1"/>
</dbReference>
<dbReference type="PROSITE" id="PS50968">
    <property type="entry name" value="BIOTINYL_LIPOYL"/>
    <property type="match status" value="2"/>
</dbReference>
<protein>
    <recommendedName>
        <fullName evidence="5">Acetyltransferase component of pyruvate dehydrogenase complex</fullName>
        <ecNumber evidence="5">2.3.1.12</ecNumber>
    </recommendedName>
</protein>
<dbReference type="SUPFAM" id="SSF52777">
    <property type="entry name" value="CoA-dependent acyltransferases"/>
    <property type="match status" value="1"/>
</dbReference>
<keyword evidence="4 5" id="KW-0012">Acyltransferase</keyword>
<accession>F0ZCK0</accession>
<dbReference type="GO" id="GO:0006086">
    <property type="term" value="P:pyruvate decarboxylation to acetyl-CoA"/>
    <property type="evidence" value="ECO:0000318"/>
    <property type="project" value="GO_Central"/>
</dbReference>
<feature type="domain" description="Peripheral subunit-binding (PSBD)" evidence="8">
    <location>
        <begin position="340"/>
        <end position="377"/>
    </location>
</feature>
<dbReference type="FunFam" id="2.40.50.100:FF:000010">
    <property type="entry name" value="Acetyltransferase component of pyruvate dehydrogenase complex"/>
    <property type="match status" value="2"/>
</dbReference>
<dbReference type="InterPro" id="IPR045257">
    <property type="entry name" value="E2/Pdx1"/>
</dbReference>
<feature type="region of interest" description="Disordered" evidence="6">
    <location>
        <begin position="379"/>
        <end position="409"/>
    </location>
</feature>
<evidence type="ECO:0000256" key="2">
    <source>
        <dbReference type="ARBA" id="ARBA00022679"/>
    </source>
</evidence>
<dbReference type="Gene3D" id="3.30.559.10">
    <property type="entry name" value="Chloramphenicol acetyltransferase-like domain"/>
    <property type="match status" value="1"/>
</dbReference>
<comment type="similarity">
    <text evidence="1 5">Belongs to the 2-oxoacid dehydrogenase family.</text>
</comment>
<feature type="domain" description="Lipoyl-binding" evidence="7">
    <location>
        <begin position="207"/>
        <end position="284"/>
    </location>
</feature>
<comment type="catalytic activity">
    <reaction evidence="5">
        <text>N(6)-[(R)-dihydrolipoyl]-L-lysyl-[protein] + acetyl-CoA = N(6)-[(R)-S(8)-acetyldihydrolipoyl]-L-lysyl-[protein] + CoA</text>
        <dbReference type="Rhea" id="RHEA:17017"/>
        <dbReference type="Rhea" id="RHEA-COMP:10475"/>
        <dbReference type="Rhea" id="RHEA-COMP:10478"/>
        <dbReference type="ChEBI" id="CHEBI:57287"/>
        <dbReference type="ChEBI" id="CHEBI:57288"/>
        <dbReference type="ChEBI" id="CHEBI:83100"/>
        <dbReference type="ChEBI" id="CHEBI:83111"/>
        <dbReference type="EC" id="2.3.1.12"/>
    </reaction>
</comment>
<dbReference type="CDD" id="cd06849">
    <property type="entry name" value="lipoyl_domain"/>
    <property type="match status" value="2"/>
</dbReference>
<dbReference type="InterPro" id="IPR000089">
    <property type="entry name" value="Biotin_lipoyl"/>
</dbReference>
<evidence type="ECO:0000256" key="6">
    <source>
        <dbReference type="SAM" id="MobiDB-lite"/>
    </source>
</evidence>
<dbReference type="GeneID" id="10502283"/>
<dbReference type="InParanoid" id="F0ZCK0"/>
<dbReference type="PANTHER" id="PTHR23151:SF90">
    <property type="entry name" value="DIHYDROLIPOYLLYSINE-RESIDUE ACETYLTRANSFERASE COMPONENT OF PYRUVATE DEHYDROGENASE COMPLEX, MITOCHONDRIAL-RELATED"/>
    <property type="match status" value="1"/>
</dbReference>
<dbReference type="OrthoDB" id="537444at2759"/>
<dbReference type="GO" id="GO:0045254">
    <property type="term" value="C:pyruvate dehydrogenase complex"/>
    <property type="evidence" value="ECO:0000318"/>
    <property type="project" value="GO_Central"/>
</dbReference>
<feature type="region of interest" description="Disordered" evidence="6">
    <location>
        <begin position="298"/>
        <end position="337"/>
    </location>
</feature>
<evidence type="ECO:0000259" key="8">
    <source>
        <dbReference type="PROSITE" id="PS51826"/>
    </source>
</evidence>
<gene>
    <name evidence="9" type="ORF">DICPUDRAFT_149003</name>
</gene>
<evidence type="ECO:0000256" key="4">
    <source>
        <dbReference type="ARBA" id="ARBA00023315"/>
    </source>
</evidence>
<dbReference type="Gene3D" id="4.10.320.10">
    <property type="entry name" value="E3-binding domain"/>
    <property type="match status" value="1"/>
</dbReference>
<comment type="subcellular location">
    <subcellularLocation>
        <location evidence="5">Mitochondrion</location>
    </subcellularLocation>
</comment>
<comment type="function">
    <text evidence="5">The pyruvate dehydrogenase complex catalyzes the overall conversion of pyruvate to acetyl-CoA and CO(2).</text>
</comment>